<evidence type="ECO:0000256" key="1">
    <source>
        <dbReference type="ARBA" id="ARBA00022801"/>
    </source>
</evidence>
<dbReference type="OMA" id="YQIPMLV"/>
<proteinExistence type="inferred from homology"/>
<feature type="domain" description="AB hydrolase-1" evidence="4">
    <location>
        <begin position="82"/>
        <end position="322"/>
    </location>
</feature>
<feature type="transmembrane region" description="Helical" evidence="3">
    <location>
        <begin position="12"/>
        <end position="33"/>
    </location>
</feature>
<dbReference type="InterPro" id="IPR000073">
    <property type="entry name" value="AB_hydrolase_1"/>
</dbReference>
<comment type="similarity">
    <text evidence="2">Belongs to the AB hydrolase superfamily. Epoxide hydrolase family.</text>
</comment>
<reference evidence="5" key="1">
    <citation type="submission" date="2018-07" db="EMBL/GenBank/DDBJ databases">
        <authorList>
            <person name="Quirk P.G."/>
            <person name="Krulwich T.A."/>
        </authorList>
    </citation>
    <scope>NUCLEOTIDE SEQUENCE</scope>
</reference>
<evidence type="ECO:0000259" key="4">
    <source>
        <dbReference type="Pfam" id="PF00561"/>
    </source>
</evidence>
<dbReference type="AlphaFoldDB" id="A0A336LSA0"/>
<dbReference type="Pfam" id="PF00561">
    <property type="entry name" value="Abhydrolase_1"/>
    <property type="match status" value="1"/>
</dbReference>
<organism evidence="5">
    <name type="scientific">Culicoides sonorensis</name>
    <name type="common">Biting midge</name>
    <dbReference type="NCBI Taxonomy" id="179676"/>
    <lineage>
        <taxon>Eukaryota</taxon>
        <taxon>Metazoa</taxon>
        <taxon>Ecdysozoa</taxon>
        <taxon>Arthropoda</taxon>
        <taxon>Hexapoda</taxon>
        <taxon>Insecta</taxon>
        <taxon>Pterygota</taxon>
        <taxon>Neoptera</taxon>
        <taxon>Endopterygota</taxon>
        <taxon>Diptera</taxon>
        <taxon>Nematocera</taxon>
        <taxon>Chironomoidea</taxon>
        <taxon>Ceratopogonidae</taxon>
        <taxon>Ceratopogoninae</taxon>
        <taxon>Culicoides</taxon>
        <taxon>Monoculicoides</taxon>
    </lineage>
</organism>
<gene>
    <name evidence="5" type="primary">CSON002822</name>
</gene>
<dbReference type="InterPro" id="IPR029058">
    <property type="entry name" value="AB_hydrolase_fold"/>
</dbReference>
<evidence type="ECO:0000256" key="2">
    <source>
        <dbReference type="ARBA" id="ARBA00038334"/>
    </source>
</evidence>
<dbReference type="PRINTS" id="PR00412">
    <property type="entry name" value="EPOXHYDRLASE"/>
</dbReference>
<dbReference type="EMBL" id="UFQT01000147">
    <property type="protein sequence ID" value="SSX20892.1"/>
    <property type="molecule type" value="Genomic_DNA"/>
</dbReference>
<keyword evidence="3" id="KW-0472">Membrane</keyword>
<accession>A0A336LSA0</accession>
<dbReference type="VEuPathDB" id="VectorBase:CSON002822"/>
<evidence type="ECO:0000313" key="5">
    <source>
        <dbReference type="EMBL" id="SSX20892.1"/>
    </source>
</evidence>
<evidence type="ECO:0000256" key="3">
    <source>
        <dbReference type="SAM" id="Phobius"/>
    </source>
</evidence>
<dbReference type="InterPro" id="IPR000639">
    <property type="entry name" value="Epox_hydrolase-like"/>
</dbReference>
<dbReference type="SUPFAM" id="SSF53474">
    <property type="entry name" value="alpha/beta-Hydrolases"/>
    <property type="match status" value="1"/>
</dbReference>
<dbReference type="GO" id="GO:0004301">
    <property type="term" value="F:epoxide hydrolase activity"/>
    <property type="evidence" value="ECO:0007669"/>
    <property type="project" value="UniProtKB-ARBA"/>
</dbReference>
<dbReference type="PANTHER" id="PTHR43329">
    <property type="entry name" value="EPOXIDE HYDROLASE"/>
    <property type="match status" value="1"/>
</dbReference>
<keyword evidence="3" id="KW-1133">Transmembrane helix</keyword>
<name>A0A336LSA0_CULSO</name>
<dbReference type="Gene3D" id="3.40.50.1820">
    <property type="entry name" value="alpha/beta hydrolase"/>
    <property type="match status" value="1"/>
</dbReference>
<sequence>MKLVILLIKKIVAYTLILYYSVKFLFGIGLLFLTKKKSEFWIPKDRPTPPKLLTDKEHGEHKFVHVNGIRLHYVEKGDKSKPLMLFVHGFPEFWYSWRHQIREFCQEYWCVAIDMRGYNESDKPQGVDNYTIDILTSDIREVVRSLGKEKVILVSHDWGSVVAWDYLEKHMDTVEKYICMGAPSPIVINRLISTSWTQFRMSWYIFFFQVPWLPETVNRLFDMKALNFIGYKSTFITKDDIEVYKYVFGKEGAFTCPINYYRVNFSFTHTLTEHPKPTKYAPGLYLIGERDLYISKDTGPLLQKQFKNLEFKLVPNANHFCQQDQPHEVNKLMREFLSQKY</sequence>
<keyword evidence="1" id="KW-0378">Hydrolase</keyword>
<keyword evidence="3" id="KW-0812">Transmembrane</keyword>
<protein>
    <submittedName>
        <fullName evidence="5">CSON002822 protein</fullName>
    </submittedName>
</protein>